<gene>
    <name evidence="3" type="ORF">D1010_03420</name>
</gene>
<dbReference type="PANTHER" id="PTHR30204">
    <property type="entry name" value="REDOX-CYCLING DRUG-SENSING TRANSCRIPTIONAL ACTIVATOR SOXR"/>
    <property type="match status" value="1"/>
</dbReference>
<dbReference type="GO" id="GO:0003677">
    <property type="term" value="F:DNA binding"/>
    <property type="evidence" value="ECO:0007669"/>
    <property type="project" value="UniProtKB-KW"/>
</dbReference>
<dbReference type="KEGG" id="lhb:D1010_03420"/>
<dbReference type="InterPro" id="IPR009061">
    <property type="entry name" value="DNA-bd_dom_put_sf"/>
</dbReference>
<name>A0A5P8M244_9LACO</name>
<dbReference type="PRINTS" id="PR00040">
    <property type="entry name" value="HTHMERR"/>
</dbReference>
<protein>
    <submittedName>
        <fullName evidence="3">MerR family transcriptional regulator</fullName>
    </submittedName>
</protein>
<dbReference type="EMBL" id="CP045143">
    <property type="protein sequence ID" value="QFR22566.1"/>
    <property type="molecule type" value="Genomic_DNA"/>
</dbReference>
<organism evidence="3 4">
    <name type="scientific">Schleiferilactobacillus harbinensis</name>
    <dbReference type="NCBI Taxonomy" id="304207"/>
    <lineage>
        <taxon>Bacteria</taxon>
        <taxon>Bacillati</taxon>
        <taxon>Bacillota</taxon>
        <taxon>Bacilli</taxon>
        <taxon>Lactobacillales</taxon>
        <taxon>Lactobacillaceae</taxon>
        <taxon>Schleiferilactobacillus</taxon>
    </lineage>
</organism>
<evidence type="ECO:0000256" key="1">
    <source>
        <dbReference type="ARBA" id="ARBA00023125"/>
    </source>
</evidence>
<dbReference type="CDD" id="cd01109">
    <property type="entry name" value="HTH_YyaN"/>
    <property type="match status" value="1"/>
</dbReference>
<accession>A0A5P8M244</accession>
<dbReference type="Proteomes" id="UP000326779">
    <property type="component" value="Chromosome"/>
</dbReference>
<dbReference type="AlphaFoldDB" id="A0A5P8M244"/>
<dbReference type="PROSITE" id="PS50937">
    <property type="entry name" value="HTH_MERR_2"/>
    <property type="match status" value="1"/>
</dbReference>
<dbReference type="PANTHER" id="PTHR30204:SF98">
    <property type="entry name" value="HTH-TYPE TRANSCRIPTIONAL REGULATOR ADHR"/>
    <property type="match status" value="1"/>
</dbReference>
<dbReference type="InterPro" id="IPR000551">
    <property type="entry name" value="MerR-type_HTH_dom"/>
</dbReference>
<reference evidence="3 4" key="1">
    <citation type="submission" date="2019-10" db="EMBL/GenBank/DDBJ databases">
        <title>The completed genome of Lactobacillus harbinensis M1.</title>
        <authorList>
            <person name="Zheng Y."/>
        </authorList>
    </citation>
    <scope>NUCLEOTIDE SEQUENCE [LARGE SCALE GENOMIC DNA]</scope>
    <source>
        <strain evidence="3 4">M1</strain>
    </source>
</reference>
<dbReference type="SUPFAM" id="SSF46955">
    <property type="entry name" value="Putative DNA-binding domain"/>
    <property type="match status" value="1"/>
</dbReference>
<dbReference type="Pfam" id="PF13411">
    <property type="entry name" value="MerR_1"/>
    <property type="match status" value="1"/>
</dbReference>
<keyword evidence="1" id="KW-0238">DNA-binding</keyword>
<dbReference type="Gene3D" id="1.10.1660.10">
    <property type="match status" value="1"/>
</dbReference>
<proteinExistence type="predicted"/>
<evidence type="ECO:0000259" key="2">
    <source>
        <dbReference type="PROSITE" id="PS50937"/>
    </source>
</evidence>
<feature type="domain" description="HTH merR-type" evidence="2">
    <location>
        <begin position="2"/>
        <end position="70"/>
    </location>
</feature>
<dbReference type="RefSeq" id="WP_152260253.1">
    <property type="nucleotide sequence ID" value="NZ_CAUFDJ010000007.1"/>
</dbReference>
<evidence type="ECO:0000313" key="3">
    <source>
        <dbReference type="EMBL" id="QFR22566.1"/>
    </source>
</evidence>
<sequence>MTYSIGEFAKLVGLSIDTLRYYEKEDLITPARNAGDRRVYSDADAHWIAVIKRLKLAGMSIRDIQLYAHLRAEGDETIDQRLTLLLSQQKRLLAKRDELDGHIAFLENKIQTYRNLQHRK</sequence>
<dbReference type="PROSITE" id="PS00552">
    <property type="entry name" value="HTH_MERR_1"/>
    <property type="match status" value="1"/>
</dbReference>
<dbReference type="SMART" id="SM00422">
    <property type="entry name" value="HTH_MERR"/>
    <property type="match status" value="1"/>
</dbReference>
<dbReference type="GO" id="GO:0003700">
    <property type="term" value="F:DNA-binding transcription factor activity"/>
    <property type="evidence" value="ECO:0007669"/>
    <property type="project" value="InterPro"/>
</dbReference>
<evidence type="ECO:0000313" key="4">
    <source>
        <dbReference type="Proteomes" id="UP000326779"/>
    </source>
</evidence>
<dbReference type="InterPro" id="IPR047057">
    <property type="entry name" value="MerR_fam"/>
</dbReference>